<dbReference type="PANTHER" id="PTHR11017:SF573">
    <property type="entry name" value="ADP-RIBOSYL CYCLASE_CYCLIC ADP-RIBOSE HYDROLASE"/>
    <property type="match status" value="1"/>
</dbReference>
<organism evidence="3">
    <name type="scientific">Fagus sylvatica</name>
    <name type="common">Beechnut</name>
    <dbReference type="NCBI Taxonomy" id="28930"/>
    <lineage>
        <taxon>Eukaryota</taxon>
        <taxon>Viridiplantae</taxon>
        <taxon>Streptophyta</taxon>
        <taxon>Embryophyta</taxon>
        <taxon>Tracheophyta</taxon>
        <taxon>Spermatophyta</taxon>
        <taxon>Magnoliopsida</taxon>
        <taxon>eudicotyledons</taxon>
        <taxon>Gunneridae</taxon>
        <taxon>Pentapetalae</taxon>
        <taxon>rosids</taxon>
        <taxon>fabids</taxon>
        <taxon>Fagales</taxon>
        <taxon>Fagaceae</taxon>
        <taxon>Fagus</taxon>
    </lineage>
</organism>
<dbReference type="Gene3D" id="3.40.50.300">
    <property type="entry name" value="P-loop containing nucleotide triphosphate hydrolases"/>
    <property type="match status" value="1"/>
</dbReference>
<evidence type="ECO:0000259" key="2">
    <source>
        <dbReference type="PROSITE" id="PS50104"/>
    </source>
</evidence>
<protein>
    <recommendedName>
        <fullName evidence="2">TIR domain-containing protein</fullName>
    </recommendedName>
</protein>
<dbReference type="InterPro" id="IPR042197">
    <property type="entry name" value="Apaf_helical"/>
</dbReference>
<dbReference type="Pfam" id="PF00931">
    <property type="entry name" value="NB-ARC"/>
    <property type="match status" value="1"/>
</dbReference>
<dbReference type="Gene3D" id="3.40.50.10140">
    <property type="entry name" value="Toll/interleukin-1 receptor homology (TIR) domain"/>
    <property type="match status" value="1"/>
</dbReference>
<dbReference type="PANTHER" id="PTHR11017">
    <property type="entry name" value="LEUCINE-RICH REPEAT-CONTAINING PROTEIN"/>
    <property type="match status" value="1"/>
</dbReference>
<feature type="domain" description="TIR" evidence="2">
    <location>
        <begin position="16"/>
        <end position="164"/>
    </location>
</feature>
<dbReference type="GO" id="GO:0006952">
    <property type="term" value="P:defense response"/>
    <property type="evidence" value="ECO:0007669"/>
    <property type="project" value="InterPro"/>
</dbReference>
<dbReference type="InterPro" id="IPR035897">
    <property type="entry name" value="Toll_tir_struct_dom_sf"/>
</dbReference>
<dbReference type="GO" id="GO:0007165">
    <property type="term" value="P:signal transduction"/>
    <property type="evidence" value="ECO:0007669"/>
    <property type="project" value="InterPro"/>
</dbReference>
<feature type="compositionally biased region" description="Basic and acidic residues" evidence="1">
    <location>
        <begin position="563"/>
        <end position="575"/>
    </location>
</feature>
<feature type="compositionally biased region" description="Low complexity" evidence="1">
    <location>
        <begin position="578"/>
        <end position="593"/>
    </location>
</feature>
<dbReference type="GO" id="GO:0043531">
    <property type="term" value="F:ADP binding"/>
    <property type="evidence" value="ECO:0007669"/>
    <property type="project" value="InterPro"/>
</dbReference>
<dbReference type="InterPro" id="IPR000157">
    <property type="entry name" value="TIR_dom"/>
</dbReference>
<feature type="region of interest" description="Disordered" evidence="1">
    <location>
        <begin position="557"/>
        <end position="670"/>
    </location>
</feature>
<name>A0A2N9IHH4_FAGSY</name>
<dbReference type="AlphaFoldDB" id="A0A2N9IHH4"/>
<dbReference type="InterPro" id="IPR027417">
    <property type="entry name" value="P-loop_NTPase"/>
</dbReference>
<dbReference type="EMBL" id="OIVN01005713">
    <property type="protein sequence ID" value="SPD23714.1"/>
    <property type="molecule type" value="Genomic_DNA"/>
</dbReference>
<feature type="compositionally biased region" description="Pro residues" evidence="1">
    <location>
        <begin position="632"/>
        <end position="646"/>
    </location>
</feature>
<gene>
    <name evidence="3" type="ORF">FSB_LOCUS51596</name>
</gene>
<dbReference type="SMART" id="SM00255">
    <property type="entry name" value="TIR"/>
    <property type="match status" value="1"/>
</dbReference>
<proteinExistence type="predicted"/>
<reference evidence="3" key="1">
    <citation type="submission" date="2018-02" db="EMBL/GenBank/DDBJ databases">
        <authorList>
            <person name="Cohen D.B."/>
            <person name="Kent A.D."/>
        </authorList>
    </citation>
    <scope>NUCLEOTIDE SEQUENCE</scope>
</reference>
<accession>A0A2N9IHH4</accession>
<dbReference type="PRINTS" id="PR00364">
    <property type="entry name" value="DISEASERSIST"/>
</dbReference>
<sequence length="687" mass="78039">MAKETCSSSFSSIQTWCYDVFVSFYGKDTCYSFTDHLFAALDRNKIRTFRDDKKLERGKDIWIKLGKAIETSRIAVIVFSRNYANSGWCLDELVKIMECKQSLQQIVLPVFYDVHPSKRWRAALTEAANLAGWDLQNKAHCVQVHASKKARHIDEGTRTIKDMIQGKRFLLVFDDVDSMDQFDKLAISHDYFHPGSIIIITSRDQYLLHMAMVHFIYKVPTLDYDESLQLFSWHAFGKDHPDENYEEYTKKVVYYAMGLPLLLKVLGSGLFGKSTYEWNSALEQLKDCHHNIVEILMGLASEGNVRYDWSSFHEYRQKTMFFEDQAPIGKNLYLSGIPEMTSMIHTCVRHLASERRLWKAENRLLRHKLENVQRALQDTREDAAMASWQLKVENVALKSEISHLRMALVHARQFIPQLYVDLPSPPLVPKSPSSLSSNTIASSSTASIQSTISTIGDVASVRLDTSLPAGSTRCTVVHKKDSSATTLNVDASKHQATTKAKRTCCACSICIGTKNHRKSEQPKTTVEIGRLHHLQTVGIGTARWFVLRGVVVRASPRGLGGYRSEKRATPSEKRAVRSQAQATTTTTPAFPSPSHHHHAGLASPINHHAGVSNLQPKPNPPSHHHHAGVSKPKPPPPRWPRKPNQPPRRREHREKREHTMKREKKSVRNELREKTKKFILVAPTSFF</sequence>
<dbReference type="PROSITE" id="PS50104">
    <property type="entry name" value="TIR"/>
    <property type="match status" value="1"/>
</dbReference>
<dbReference type="InterPro" id="IPR044974">
    <property type="entry name" value="Disease_R_plants"/>
</dbReference>
<feature type="compositionally biased region" description="Basic residues" evidence="1">
    <location>
        <begin position="647"/>
        <end position="665"/>
    </location>
</feature>
<dbReference type="InterPro" id="IPR002182">
    <property type="entry name" value="NB-ARC"/>
</dbReference>
<evidence type="ECO:0000313" key="3">
    <source>
        <dbReference type="EMBL" id="SPD23714.1"/>
    </source>
</evidence>
<dbReference type="Gene3D" id="1.10.8.430">
    <property type="entry name" value="Helical domain of apoptotic protease-activating factors"/>
    <property type="match status" value="1"/>
</dbReference>
<dbReference type="SUPFAM" id="SSF52540">
    <property type="entry name" value="P-loop containing nucleoside triphosphate hydrolases"/>
    <property type="match status" value="1"/>
</dbReference>
<dbReference type="Pfam" id="PF01582">
    <property type="entry name" value="TIR"/>
    <property type="match status" value="1"/>
</dbReference>
<evidence type="ECO:0000256" key="1">
    <source>
        <dbReference type="SAM" id="MobiDB-lite"/>
    </source>
</evidence>
<dbReference type="SUPFAM" id="SSF52200">
    <property type="entry name" value="Toll/Interleukin receptor TIR domain"/>
    <property type="match status" value="1"/>
</dbReference>